<accession>A0AAW2RM43</accession>
<dbReference type="EMBL" id="JACGWK010000001">
    <property type="protein sequence ID" value="KAL0380523.1"/>
    <property type="molecule type" value="Genomic_DNA"/>
</dbReference>
<dbReference type="InterPro" id="IPR026669">
    <property type="entry name" value="Arsenite_MeTrfase-like"/>
</dbReference>
<sequence>MRVAVVGGGISGLAAAYVLAKGREVVVYEKEDALGGRAKTVDIGGTLLDLGFTVFSRVMHPETTELLESLGVDRELCDMSFSVSLDEGQGSEWGTRNGISSLFAQKANVLNPYFWNMIREIVKFKNDASSYVEELENNPDIDRNETLEQFIQSRGYSELFQKAFLVPTCASIWSCSSGVMNFSAYSVLSVLRNDPTLQLIGGSQRLTQRWRSESYVDKVKKELESRGCQIRTNSEIYSIFANDEGCAITCKDGSEEVYDGCIIATPAPDALKMLGKHATHDELRILGAFQYACSDTFLHHDNDLMPKNRAVWSSRNFLGTTDKKAYITYWLNNTQFISGAVTSVNYRDSIAGDGTNINNTVLPFFFTLNPPHTPKSTLFKWSTRHLIPSVAASKALRQLNLIQGKRRLWFYGAYQGYGFPEDGIKAGISAANDLLRKSYAVQYNRKHTVPSWLEIGARGLVTRLFERFVATGCIILLEEGGNAFTFEGTRGKSNLKVTLRVHTPQFYWKVATEADVGFADAYIHGDFSLIDKNEGLLNLILIFIASTELNTDTTKLSKRRAMNSSLYFLDETMTYSCAMFKTPDEDLKTAQLRKTHTLIEKARISKEHHILEIGCGWGSLALEVVKRTGCKYTGITLSEKQLQYAELKVKEAGLQDRIELLLCDYRQLPKSYKYDRIISCGMIEHVGHEVMQEFFRCCESALAENGLLVLQFIAIADEKYDESRRSAGFIKEYIFPGGCVPSLSHCGAPRRNRMPLLPHAQTLAGKPPQKSETYLCGPVVHSTCTVLKYYYTLELIYLYLLVKFWLWDSMRSSYVHGNTTLTIVLLASNTVFLEIIRSYSVDRVMSQHLAINHTTLCLVIIENVLRSELAAASNKYHGSYLIWFHNLMYLLCC</sequence>
<dbReference type="GO" id="GO:0008168">
    <property type="term" value="F:methyltransferase activity"/>
    <property type="evidence" value="ECO:0007669"/>
    <property type="project" value="UniProtKB-KW"/>
</dbReference>
<keyword evidence="2" id="KW-0560">Oxidoreductase</keyword>
<dbReference type="CDD" id="cd02440">
    <property type="entry name" value="AdoMet_MTases"/>
    <property type="match status" value="1"/>
</dbReference>
<dbReference type="Gene3D" id="3.40.50.150">
    <property type="entry name" value="Vaccinia Virus protein VP39"/>
    <property type="match status" value="1"/>
</dbReference>
<evidence type="ECO:0000256" key="3">
    <source>
        <dbReference type="PIRSR" id="PIRSR601613-1"/>
    </source>
</evidence>
<dbReference type="PRINTS" id="PR00757">
    <property type="entry name" value="AMINEOXDASEF"/>
</dbReference>
<protein>
    <submittedName>
        <fullName evidence="5">Fatty acid methyltransferase</fullName>
    </submittedName>
</protein>
<evidence type="ECO:0000259" key="4">
    <source>
        <dbReference type="Pfam" id="PF01593"/>
    </source>
</evidence>
<dbReference type="GO" id="GO:0032259">
    <property type="term" value="P:methylation"/>
    <property type="evidence" value="ECO:0007669"/>
    <property type="project" value="UniProtKB-KW"/>
</dbReference>
<dbReference type="InterPro" id="IPR029063">
    <property type="entry name" value="SAM-dependent_MTases_sf"/>
</dbReference>
<comment type="caution">
    <text evidence="5">The sequence shown here is derived from an EMBL/GenBank/DDBJ whole genome shotgun (WGS) entry which is preliminary data.</text>
</comment>
<dbReference type="SUPFAM" id="SSF51905">
    <property type="entry name" value="FAD/NAD(P)-binding domain"/>
    <property type="match status" value="1"/>
</dbReference>
<evidence type="ECO:0000256" key="1">
    <source>
        <dbReference type="ARBA" id="ARBA00001974"/>
    </source>
</evidence>
<dbReference type="PANTHER" id="PTHR43675">
    <property type="entry name" value="ARSENITE METHYLTRANSFERASE"/>
    <property type="match status" value="1"/>
</dbReference>
<name>A0AAW2RM43_9LAMI</name>
<dbReference type="InterPro" id="IPR001613">
    <property type="entry name" value="Flavin_amine_oxidase"/>
</dbReference>
<dbReference type="InterPro" id="IPR002937">
    <property type="entry name" value="Amino_oxidase"/>
</dbReference>
<dbReference type="AlphaFoldDB" id="A0AAW2RM43"/>
<dbReference type="Pfam" id="PF01593">
    <property type="entry name" value="Amino_oxidase"/>
    <property type="match status" value="1"/>
</dbReference>
<comment type="cofactor">
    <cofactor evidence="1">
        <name>FAD</name>
        <dbReference type="ChEBI" id="CHEBI:57692"/>
    </cofactor>
</comment>
<evidence type="ECO:0000313" key="5">
    <source>
        <dbReference type="EMBL" id="KAL0380523.1"/>
    </source>
</evidence>
<feature type="domain" description="Amine oxidase" evidence="4">
    <location>
        <begin position="10"/>
        <end position="271"/>
    </location>
</feature>
<proteinExistence type="predicted"/>
<dbReference type="SUPFAM" id="SSF53335">
    <property type="entry name" value="S-adenosyl-L-methionine-dependent methyltransferases"/>
    <property type="match status" value="1"/>
</dbReference>
<gene>
    <name evidence="5" type="ORF">Sangu_0116600</name>
</gene>
<keyword evidence="5" id="KW-0808">Transferase</keyword>
<dbReference type="Gene3D" id="3.50.50.60">
    <property type="entry name" value="FAD/NAD(P)-binding domain"/>
    <property type="match status" value="1"/>
</dbReference>
<feature type="binding site" evidence="3">
    <location>
        <position position="11"/>
    </location>
    <ligand>
        <name>FAD</name>
        <dbReference type="ChEBI" id="CHEBI:57692"/>
    </ligand>
</feature>
<dbReference type="PANTHER" id="PTHR43675:SF30">
    <property type="entry name" value="CYCLOPROPANE-FATTY-ACYL-PHOSPHOLIPID SYNTHASE"/>
    <property type="match status" value="1"/>
</dbReference>
<dbReference type="InterPro" id="IPR036188">
    <property type="entry name" value="FAD/NAD-bd_sf"/>
</dbReference>
<dbReference type="Gene3D" id="3.30.70.1990">
    <property type="match status" value="1"/>
</dbReference>
<reference evidence="5" key="2">
    <citation type="journal article" date="2024" name="Plant">
        <title>Genomic evolution and insights into agronomic trait innovations of Sesamum species.</title>
        <authorList>
            <person name="Miao H."/>
            <person name="Wang L."/>
            <person name="Qu L."/>
            <person name="Liu H."/>
            <person name="Sun Y."/>
            <person name="Le M."/>
            <person name="Wang Q."/>
            <person name="Wei S."/>
            <person name="Zheng Y."/>
            <person name="Lin W."/>
            <person name="Duan Y."/>
            <person name="Cao H."/>
            <person name="Xiong S."/>
            <person name="Wang X."/>
            <person name="Wei L."/>
            <person name="Li C."/>
            <person name="Ma Q."/>
            <person name="Ju M."/>
            <person name="Zhao R."/>
            <person name="Li G."/>
            <person name="Mu C."/>
            <person name="Tian Q."/>
            <person name="Mei H."/>
            <person name="Zhang T."/>
            <person name="Gao T."/>
            <person name="Zhang H."/>
        </authorList>
    </citation>
    <scope>NUCLEOTIDE SEQUENCE</scope>
    <source>
        <strain evidence="5">G01</strain>
    </source>
</reference>
<dbReference type="GO" id="GO:0016491">
    <property type="term" value="F:oxidoreductase activity"/>
    <property type="evidence" value="ECO:0007669"/>
    <property type="project" value="UniProtKB-KW"/>
</dbReference>
<evidence type="ECO:0000256" key="2">
    <source>
        <dbReference type="ARBA" id="ARBA00023002"/>
    </source>
</evidence>
<keyword evidence="5" id="KW-0489">Methyltransferase</keyword>
<dbReference type="Gene3D" id="1.10.405.20">
    <property type="match status" value="1"/>
</dbReference>
<dbReference type="Pfam" id="PF02353">
    <property type="entry name" value="CMAS"/>
    <property type="match status" value="1"/>
</dbReference>
<organism evidence="5">
    <name type="scientific">Sesamum angustifolium</name>
    <dbReference type="NCBI Taxonomy" id="2727405"/>
    <lineage>
        <taxon>Eukaryota</taxon>
        <taxon>Viridiplantae</taxon>
        <taxon>Streptophyta</taxon>
        <taxon>Embryophyta</taxon>
        <taxon>Tracheophyta</taxon>
        <taxon>Spermatophyta</taxon>
        <taxon>Magnoliopsida</taxon>
        <taxon>eudicotyledons</taxon>
        <taxon>Gunneridae</taxon>
        <taxon>Pentapetalae</taxon>
        <taxon>asterids</taxon>
        <taxon>lamiids</taxon>
        <taxon>Lamiales</taxon>
        <taxon>Pedaliaceae</taxon>
        <taxon>Sesamum</taxon>
    </lineage>
</organism>
<reference evidence="5" key="1">
    <citation type="submission" date="2020-06" db="EMBL/GenBank/DDBJ databases">
        <authorList>
            <person name="Li T."/>
            <person name="Hu X."/>
            <person name="Zhang T."/>
            <person name="Song X."/>
            <person name="Zhang H."/>
            <person name="Dai N."/>
            <person name="Sheng W."/>
            <person name="Hou X."/>
            <person name="Wei L."/>
        </authorList>
    </citation>
    <scope>NUCLEOTIDE SEQUENCE</scope>
    <source>
        <strain evidence="5">G01</strain>
        <tissue evidence="5">Leaf</tissue>
    </source>
</reference>